<keyword evidence="1" id="KW-0812">Transmembrane</keyword>
<gene>
    <name evidence="2" type="ORF">DdX_18886</name>
</gene>
<feature type="transmembrane region" description="Helical" evidence="1">
    <location>
        <begin position="144"/>
        <end position="167"/>
    </location>
</feature>
<dbReference type="EMBL" id="JAKKPZ010000309">
    <property type="protein sequence ID" value="KAI1696736.1"/>
    <property type="molecule type" value="Genomic_DNA"/>
</dbReference>
<proteinExistence type="predicted"/>
<dbReference type="Proteomes" id="UP001201812">
    <property type="component" value="Unassembled WGS sequence"/>
</dbReference>
<organism evidence="2 3">
    <name type="scientific">Ditylenchus destructor</name>
    <dbReference type="NCBI Taxonomy" id="166010"/>
    <lineage>
        <taxon>Eukaryota</taxon>
        <taxon>Metazoa</taxon>
        <taxon>Ecdysozoa</taxon>
        <taxon>Nematoda</taxon>
        <taxon>Chromadorea</taxon>
        <taxon>Rhabditida</taxon>
        <taxon>Tylenchina</taxon>
        <taxon>Tylenchomorpha</taxon>
        <taxon>Sphaerularioidea</taxon>
        <taxon>Anguinidae</taxon>
        <taxon>Anguininae</taxon>
        <taxon>Ditylenchus</taxon>
    </lineage>
</organism>
<keyword evidence="1" id="KW-1133">Transmembrane helix</keyword>
<comment type="caution">
    <text evidence="2">The sequence shown here is derived from an EMBL/GenBank/DDBJ whole genome shotgun (WGS) entry which is preliminary data.</text>
</comment>
<feature type="transmembrane region" description="Helical" evidence="1">
    <location>
        <begin position="108"/>
        <end position="132"/>
    </location>
</feature>
<reference evidence="2" key="1">
    <citation type="submission" date="2022-01" db="EMBL/GenBank/DDBJ databases">
        <title>Genome Sequence Resource for Two Populations of Ditylenchus destructor, the Migratory Endoparasitic Phytonematode.</title>
        <authorList>
            <person name="Zhang H."/>
            <person name="Lin R."/>
            <person name="Xie B."/>
        </authorList>
    </citation>
    <scope>NUCLEOTIDE SEQUENCE</scope>
    <source>
        <strain evidence="2">BazhouSP</strain>
    </source>
</reference>
<name>A0AAD4MP61_9BILA</name>
<accession>A0AAD4MP61</accession>
<protein>
    <submittedName>
        <fullName evidence="2">Serpentine type 7TM GPCR chemoreceptor srd domain-containing protein</fullName>
    </submittedName>
</protein>
<keyword evidence="3" id="KW-1185">Reference proteome</keyword>
<dbReference type="SUPFAM" id="SSF81321">
    <property type="entry name" value="Family A G protein-coupled receptor-like"/>
    <property type="match status" value="1"/>
</dbReference>
<feature type="transmembrane region" description="Helical" evidence="1">
    <location>
        <begin position="29"/>
        <end position="46"/>
    </location>
</feature>
<evidence type="ECO:0000256" key="1">
    <source>
        <dbReference type="SAM" id="Phobius"/>
    </source>
</evidence>
<dbReference type="AlphaFoldDB" id="A0AAD4MP61"/>
<dbReference type="InterPro" id="IPR019421">
    <property type="entry name" value="7TM_GPCR_serpentine_rcpt_Srd"/>
</dbReference>
<evidence type="ECO:0000313" key="2">
    <source>
        <dbReference type="EMBL" id="KAI1696736.1"/>
    </source>
</evidence>
<sequence>MNNISTSALHISDKDGWNIRDYHYVNERMCNGVSLILNIILVILLIKTKDQFMKAYSRVLLQNCIIDLVYTLTCALGDIQIEVNKGVNIFIVNGFVKEWPLVWHYALIWLYITTATMTLFTVNIEFIFRYMLICKGVSLTTFRLTLLGLVFYILSGSCGSFLILALLDTPNQAATFGHLMRDQIWFDEYGKQTIFAGTTLQKIANAHSLIDHLHPSNTDDEPIYYSSQKECALDLKARAIQQSGPFCYIVSVTWRHFK</sequence>
<keyword evidence="1" id="KW-0472">Membrane</keyword>
<evidence type="ECO:0000313" key="3">
    <source>
        <dbReference type="Proteomes" id="UP001201812"/>
    </source>
</evidence>
<dbReference type="Pfam" id="PF10317">
    <property type="entry name" value="7TM_GPCR_Srd"/>
    <property type="match status" value="1"/>
</dbReference>